<dbReference type="PANTHER" id="PTHR23073">
    <property type="entry name" value="26S PROTEASOME REGULATORY SUBUNIT"/>
    <property type="match status" value="1"/>
</dbReference>
<dbReference type="AlphaFoldDB" id="C5J6T5"/>
<gene>
    <name evidence="6" type="ordered locus">MCJ_004930</name>
</gene>
<accession>C5J6T5</accession>
<evidence type="ECO:0000256" key="1">
    <source>
        <dbReference type="ARBA" id="ARBA00006914"/>
    </source>
</evidence>
<dbReference type="InterPro" id="IPR050221">
    <property type="entry name" value="26S_Proteasome_ATPase"/>
</dbReference>
<comment type="similarity">
    <text evidence="1 4">Belongs to the AAA ATPase family.</text>
</comment>
<dbReference type="PROSITE" id="PS00674">
    <property type="entry name" value="AAA"/>
    <property type="match status" value="1"/>
</dbReference>
<evidence type="ECO:0000256" key="4">
    <source>
        <dbReference type="RuleBase" id="RU003651"/>
    </source>
</evidence>
<dbReference type="Pfam" id="PF00004">
    <property type="entry name" value="AAA"/>
    <property type="match status" value="1"/>
</dbReference>
<keyword evidence="2 4" id="KW-0547">Nucleotide-binding</keyword>
<dbReference type="InterPro" id="IPR003593">
    <property type="entry name" value="AAA+_ATPase"/>
</dbReference>
<dbReference type="eggNOG" id="COG0464">
    <property type="taxonomic scope" value="Bacteria"/>
</dbReference>
<dbReference type="Proteomes" id="UP000001491">
    <property type="component" value="Chromosome"/>
</dbReference>
<evidence type="ECO:0000256" key="3">
    <source>
        <dbReference type="ARBA" id="ARBA00022840"/>
    </source>
</evidence>
<dbReference type="InterPro" id="IPR027417">
    <property type="entry name" value="P-loop_NTPase"/>
</dbReference>
<dbReference type="SMART" id="SM00382">
    <property type="entry name" value="AAA"/>
    <property type="match status" value="1"/>
</dbReference>
<evidence type="ECO:0000259" key="5">
    <source>
        <dbReference type="SMART" id="SM00382"/>
    </source>
</evidence>
<dbReference type="CDD" id="cd19481">
    <property type="entry name" value="RecA-like_protease"/>
    <property type="match status" value="1"/>
</dbReference>
<name>C5J6T5_MESCH</name>
<dbReference type="SUPFAM" id="SSF52540">
    <property type="entry name" value="P-loop containing nucleoside triphosphate hydrolases"/>
    <property type="match status" value="1"/>
</dbReference>
<dbReference type="GO" id="GO:0016887">
    <property type="term" value="F:ATP hydrolysis activity"/>
    <property type="evidence" value="ECO:0007669"/>
    <property type="project" value="InterPro"/>
</dbReference>
<protein>
    <submittedName>
        <fullName evidence="6">AAA family ATPase</fullName>
    </submittedName>
</protein>
<dbReference type="EMBL" id="FM864216">
    <property type="protein sequence ID" value="CAT05198.1"/>
    <property type="molecule type" value="Genomic_DNA"/>
</dbReference>
<dbReference type="InterPro" id="IPR003960">
    <property type="entry name" value="ATPase_AAA_CS"/>
</dbReference>
<proteinExistence type="inferred from homology"/>
<keyword evidence="3 4" id="KW-0067">ATP-binding</keyword>
<evidence type="ECO:0000256" key="2">
    <source>
        <dbReference type="ARBA" id="ARBA00022741"/>
    </source>
</evidence>
<reference evidence="7" key="1">
    <citation type="journal article" date="2009" name="BMC Bioinformatics">
        <title>The Mycoplasma conjunctivae genome sequencing, annotation and analysis.</title>
        <authorList>
            <person name="Calderon-Copete S.P."/>
            <person name="Wigger G."/>
            <person name="Wunderlin C."/>
            <person name="Schmidheini T."/>
            <person name="Frey J."/>
            <person name="Quail M.A."/>
            <person name="Falquet L."/>
        </authorList>
    </citation>
    <scope>NUCLEOTIDE SEQUENCE [LARGE SCALE GENOMIC DNA]</scope>
    <source>
        <strain evidence="7">ATCC 25834 / NCTC 10147 / HRC/581</strain>
    </source>
</reference>
<sequence length="362" mass="41374">MKKKNVINLIKYYVDRNENSFRNEAIEVARAFDRVGDYELSEYIMSLIAEMNLQSVKVSDLTSKLEINFEGQFLKPVKIKNLDNLTLPLEITEDIQGIINAINHNIGINKFLFEGLPGTGKTEAAKNITRLLGGTLFIVSFDNLIDSKLGETIKNITKVFEEINRLPNTNKIVVLFDEIDVIALDRISSNDVREMGRATSTILRELDRLTEFNKEIILIATTNLYSNLDKALIRRFDATIDFNKYSNEDLIKVAEYYFNSFIKNFKGISKDTKLFKKILQIAGKLPSPGELKNIIKTSLAFSKVGSEYDYLKRLYKSLIGNLSAKSTNQLQEEGFTVKEIEKLKMEYESEESPLKKDKEDSQ</sequence>
<organism evidence="6 7">
    <name type="scientific">Mesomycoplasma conjunctivae (strain ATCC 25834 / NCTC 10147 / HRC/581)</name>
    <name type="common">Mycoplasma conjunctivae</name>
    <dbReference type="NCBI Taxonomy" id="572263"/>
    <lineage>
        <taxon>Bacteria</taxon>
        <taxon>Bacillati</taxon>
        <taxon>Mycoplasmatota</taxon>
        <taxon>Mycoplasmoidales</taxon>
        <taxon>Metamycoplasmataceae</taxon>
        <taxon>Mesomycoplasma</taxon>
    </lineage>
</organism>
<dbReference type="GO" id="GO:0005524">
    <property type="term" value="F:ATP binding"/>
    <property type="evidence" value="ECO:0007669"/>
    <property type="project" value="UniProtKB-KW"/>
</dbReference>
<feature type="domain" description="AAA+ ATPase" evidence="5">
    <location>
        <begin position="107"/>
        <end position="246"/>
    </location>
</feature>
<evidence type="ECO:0000313" key="6">
    <source>
        <dbReference type="EMBL" id="CAT05198.1"/>
    </source>
</evidence>
<dbReference type="HOGENOM" id="CLU_785014_0_0_14"/>
<dbReference type="KEGG" id="mco:MCJ_004930"/>
<dbReference type="InterPro" id="IPR003959">
    <property type="entry name" value="ATPase_AAA_core"/>
</dbReference>
<keyword evidence="7" id="KW-1185">Reference proteome</keyword>
<evidence type="ECO:0000313" key="7">
    <source>
        <dbReference type="Proteomes" id="UP000001491"/>
    </source>
</evidence>
<dbReference type="Gene3D" id="3.40.50.300">
    <property type="entry name" value="P-loop containing nucleotide triphosphate hydrolases"/>
    <property type="match status" value="1"/>
</dbReference>